<comment type="caution">
    <text evidence="2">The sequence shown here is derived from an EMBL/GenBank/DDBJ whole genome shotgun (WGS) entry which is preliminary data.</text>
</comment>
<protein>
    <submittedName>
        <fullName evidence="2">DedA family protein</fullName>
    </submittedName>
</protein>
<organism evidence="2 3">
    <name type="scientific">Wohlfahrtiimonas chitiniclastica</name>
    <dbReference type="NCBI Taxonomy" id="400946"/>
    <lineage>
        <taxon>Bacteria</taxon>
        <taxon>Pseudomonadati</taxon>
        <taxon>Pseudomonadota</taxon>
        <taxon>Gammaproteobacteria</taxon>
        <taxon>Cardiobacteriales</taxon>
        <taxon>Ignatzschineriaceae</taxon>
        <taxon>Wohlfahrtiimonas</taxon>
    </lineage>
</organism>
<accession>A0AB35BZ12</accession>
<keyword evidence="1" id="KW-1133">Transmembrane helix</keyword>
<feature type="transmembrane region" description="Helical" evidence="1">
    <location>
        <begin position="87"/>
        <end position="109"/>
    </location>
</feature>
<gene>
    <name evidence="2" type="ORF">J7561_02695</name>
</gene>
<dbReference type="EMBL" id="JAGIBU010000001">
    <property type="protein sequence ID" value="MBS7824112.1"/>
    <property type="molecule type" value="Genomic_DNA"/>
</dbReference>
<evidence type="ECO:0000313" key="2">
    <source>
        <dbReference type="EMBL" id="MBS7824112.1"/>
    </source>
</evidence>
<evidence type="ECO:0000256" key="1">
    <source>
        <dbReference type="SAM" id="Phobius"/>
    </source>
</evidence>
<keyword evidence="1" id="KW-0472">Membrane</keyword>
<dbReference type="InterPro" id="IPR051311">
    <property type="entry name" value="DedA_domain"/>
</dbReference>
<evidence type="ECO:0000313" key="3">
    <source>
        <dbReference type="Proteomes" id="UP000680020"/>
    </source>
</evidence>
<sequence>MISKAAALGILATSAFTSATILPGSSEVALLAFLAKFPEAAGLSLIIASIANALGSITSLILGRLIPPKQLPSVKVQNYLTRYGSPVLLLSWVPLIGDALPLAAGWLRLPMFACSVYLLIGKMARYGMIILLFFWK</sequence>
<reference evidence="2" key="1">
    <citation type="submission" date="2021-03" db="EMBL/GenBank/DDBJ databases">
        <title>Identification and antibiotic profiling of Wohlfahrtiimonas chitiniclastica, an underestimated human pathogen.</title>
        <authorList>
            <person name="Kopf A."/>
            <person name="Bunk B."/>
            <person name="Coldewey S."/>
            <person name="Gunzer F."/>
            <person name="Riedel T."/>
            <person name="Schroettner P."/>
        </authorList>
    </citation>
    <scope>NUCLEOTIDE SEQUENCE</scope>
    <source>
        <strain evidence="2">DSM 100917</strain>
    </source>
</reference>
<feature type="transmembrane region" description="Helical" evidence="1">
    <location>
        <begin position="115"/>
        <end position="135"/>
    </location>
</feature>
<dbReference type="AlphaFoldDB" id="A0AB35BZ12"/>
<dbReference type="Proteomes" id="UP000680020">
    <property type="component" value="Unassembled WGS sequence"/>
</dbReference>
<dbReference type="PANTHER" id="PTHR42709">
    <property type="entry name" value="ALKALINE PHOSPHATASE LIKE PROTEIN"/>
    <property type="match status" value="1"/>
</dbReference>
<proteinExistence type="predicted"/>
<feature type="transmembrane region" description="Helical" evidence="1">
    <location>
        <begin position="43"/>
        <end position="66"/>
    </location>
</feature>
<name>A0AB35BZ12_9GAMM</name>
<keyword evidence="1" id="KW-0812">Transmembrane</keyword>
<dbReference type="PANTHER" id="PTHR42709:SF4">
    <property type="entry name" value="INNER MEMBRANE PROTEIN YQAA"/>
    <property type="match status" value="1"/>
</dbReference>